<name>A0A413RLQ3_9CELL</name>
<dbReference type="Pfam" id="PF07532">
    <property type="entry name" value="Big_4"/>
    <property type="match status" value="1"/>
</dbReference>
<dbReference type="Proteomes" id="UP000283374">
    <property type="component" value="Unassembled WGS sequence"/>
</dbReference>
<dbReference type="Pfam" id="PF14587">
    <property type="entry name" value="Glyco_hydr_30_2"/>
    <property type="match status" value="1"/>
</dbReference>
<evidence type="ECO:0000313" key="2">
    <source>
        <dbReference type="EMBL" id="RHA41026.1"/>
    </source>
</evidence>
<dbReference type="InterPro" id="IPR039743">
    <property type="entry name" value="6GAL/EXGAL"/>
</dbReference>
<sequence>MRDTRPAHEERQFMTVTVQSRRRRLVAGALTAALATGGTVTGLAVGAAPAAAAISTTITPNPAYAGAPFEGWGNSLVWFANATGGYPDALRDELYELVFGSDGLNMNVARYNIGGGRASDVGNYFRLGADVDGYWADDTSTAADSRYGTATTNFADRDALAAAWNPDDPASYDWSKDSTQRWWLQKLATERDDLVLEGFSNSPPYFMTNSGYTSGGASSTTEQVSTANDSPTKFAKYLTTVVEHLEDTYGVTFQSVDPFNEPCTGYWSTPSGRLADGITPFTNAVKKPQEGAQICPGTGAGQQQNLIALLAQQLRGSSSDAVVSANDETNPGNFNTAWSQYGTATKADVDQINVHSYGTNGILQARDTAITADKALWMSETGGDFVGSGFDPVSISGGLGIAQKINDDLRQLQPDAYVLWQEVEDYYNMQKGEKLNWGSIFIDFDCSYVDATGAVVGEDDAIGFKSKRRVADAIAAGQPVSGVENCSIVTNSKFDAMRNYMQYIKAGDRLVPTNDTASTAAVTAAGTGLNVVHANASTQEQVVTLDLSKFGDIAPGATVTPIVTTQAADADDTSTALVEGTPVLVDRAARTATLTVPARSVTTLAVTDVSGVAADANPLVDGATYQAVGVQSSKALAKSSTGTLVIDNLATTAGTLKAQQWVAHETTPAGDPTARRSFVLENAGDGTFLSASSAGTSFSSATLAEASATAGMTWYLTTMDGTTWSLINKSTASSLDVAGQATAAGTSVGIYGTNGGANQRFTFRSATATPSVAPLSLRTLVGSAATLPATVVPTYSWGAGVATPVTWNVPADAWDTAGSVTLQGTGTDIYGNAITVTAVVEVGDVVATDPASVTVVTGSSLGLVQRAAPTSVQTQVGTSAARFALPVTWDFSGLDSSAFTQAGVVTVPGTVAAAATGTTDVAAVLHVVVAPAGGVSNVALTSTPTATFTESGYPATRTINGDRTDKGWSNWVSGTKNASETLTYVLKNEDILNQARVYFYKDGTSLTWPTTVKTEYRDAGTGLWTALPTLTTLTDSTTAPAPVATIDLGGVSANAVRFVLTARAATHLVVSETEIDGVAPAPSSVSSLARLTVGGVDVADFDPATTSYTVEHRGSAPVVAGVPTDRSATVRVTREGETATLTVTAVDGTTTAYTVDLDLQVDLGAVRISGSPVAGQELTASAVTDPADASLTYEWSVDGSPVATGPTFTPGLADVGKAVTVAVEATASGFRPAQGTSDAVTVLDGRVASTVALSASPSPVVAGKPVVLTARVTSSAQGAVTGGSVAFHDGSVLLGRVTVGADGVARYTVAKPTAGTHTLSADFTPAAASATVVAPSASSSLALVVTVPVVTSTTKVSVSPTKATTKTKPVVTVSARAGNAAAAGSVTVTVKRGSTTVRTTTVRLTNGAAKVTLPAQTTPGSYAVTARYAGTTGVSASSASTSFTVVRATTMKAAVSPKTVTSKARAKVKVTVTASPQATVTGRVTVKVYKGSKLVATKTASLSRSAATVTLPKLAKGTYTVKASYAGSSSAAAATAKSVTVKVKR</sequence>
<dbReference type="InterPro" id="IPR000421">
    <property type="entry name" value="FA58C"/>
</dbReference>
<reference evidence="2 3" key="1">
    <citation type="submission" date="2018-08" db="EMBL/GenBank/DDBJ databases">
        <title>Cellulomonas rhizosphaerae sp. nov., a novel actinomycete isolated from soil.</title>
        <authorList>
            <person name="Tian Y."/>
        </authorList>
    </citation>
    <scope>NUCLEOTIDE SEQUENCE [LARGE SCALE GENOMIC DNA]</scope>
    <source>
        <strain evidence="2 3">NEAU-TCZ24</strain>
    </source>
</reference>
<dbReference type="InterPro" id="IPR008979">
    <property type="entry name" value="Galactose-bd-like_sf"/>
</dbReference>
<evidence type="ECO:0000313" key="3">
    <source>
        <dbReference type="Proteomes" id="UP000283374"/>
    </source>
</evidence>
<dbReference type="InterPro" id="IPR006311">
    <property type="entry name" value="TAT_signal"/>
</dbReference>
<dbReference type="PANTHER" id="PTHR42767">
    <property type="entry name" value="ENDO-BETA-1,6-GALACTANASE"/>
    <property type="match status" value="1"/>
</dbReference>
<dbReference type="InterPro" id="IPR000772">
    <property type="entry name" value="Ricin_B_lectin"/>
</dbReference>
<dbReference type="PANTHER" id="PTHR42767:SF1">
    <property type="entry name" value="ENDO-BETA-1,6-GALACTANASE-LIKE DOMAIN-CONTAINING PROTEIN"/>
    <property type="match status" value="1"/>
</dbReference>
<accession>A0A413RLQ3</accession>
<dbReference type="SUPFAM" id="SSF49373">
    <property type="entry name" value="Invasin/intimin cell-adhesion fragments"/>
    <property type="match status" value="1"/>
</dbReference>
<dbReference type="Gene3D" id="2.60.40.10">
    <property type="entry name" value="Immunoglobulins"/>
    <property type="match status" value="2"/>
</dbReference>
<comment type="caution">
    <text evidence="2">The sequence shown here is derived from an EMBL/GenBank/DDBJ whole genome shotgun (WGS) entry which is preliminary data.</text>
</comment>
<dbReference type="Pfam" id="PF14200">
    <property type="entry name" value="RicinB_lectin_2"/>
    <property type="match status" value="1"/>
</dbReference>
<dbReference type="SUPFAM" id="SSF49785">
    <property type="entry name" value="Galactose-binding domain-like"/>
    <property type="match status" value="1"/>
</dbReference>
<dbReference type="PROSITE" id="PS51318">
    <property type="entry name" value="TAT"/>
    <property type="match status" value="1"/>
</dbReference>
<feature type="domain" description="F5/8 type C" evidence="1">
    <location>
        <begin position="928"/>
        <end position="1078"/>
    </location>
</feature>
<proteinExistence type="predicted"/>
<keyword evidence="3" id="KW-1185">Reference proteome</keyword>
<dbReference type="SUPFAM" id="SSF50370">
    <property type="entry name" value="Ricin B-like lectins"/>
    <property type="match status" value="1"/>
</dbReference>
<gene>
    <name evidence="2" type="ORF">D1825_09105</name>
</gene>
<dbReference type="InterPro" id="IPR008964">
    <property type="entry name" value="Invasin/intimin_cell_adhesion"/>
</dbReference>
<dbReference type="Gene3D" id="2.60.120.260">
    <property type="entry name" value="Galactose-binding domain-like"/>
    <property type="match status" value="1"/>
</dbReference>
<dbReference type="Gene3D" id="2.60.40.2700">
    <property type="match status" value="1"/>
</dbReference>
<dbReference type="InterPro" id="IPR017853">
    <property type="entry name" value="GH"/>
</dbReference>
<dbReference type="SUPFAM" id="SSF51445">
    <property type="entry name" value="(Trans)glycosidases"/>
    <property type="match status" value="1"/>
</dbReference>
<dbReference type="GO" id="GO:0004553">
    <property type="term" value="F:hydrolase activity, hydrolyzing O-glycosyl compounds"/>
    <property type="evidence" value="ECO:0007669"/>
    <property type="project" value="InterPro"/>
</dbReference>
<dbReference type="CDD" id="cd00161">
    <property type="entry name" value="beta-trefoil_Ricin-like"/>
    <property type="match status" value="1"/>
</dbReference>
<dbReference type="Pfam" id="PF16640">
    <property type="entry name" value="Big_3_5"/>
    <property type="match status" value="1"/>
</dbReference>
<dbReference type="GO" id="GO:0005975">
    <property type="term" value="P:carbohydrate metabolic process"/>
    <property type="evidence" value="ECO:0007669"/>
    <property type="project" value="UniProtKB-ARBA"/>
</dbReference>
<protein>
    <recommendedName>
        <fullName evidence="1">F5/8 type C domain-containing protein</fullName>
    </recommendedName>
</protein>
<dbReference type="EMBL" id="QWKP01000188">
    <property type="protein sequence ID" value="RHA41026.1"/>
    <property type="molecule type" value="Genomic_DNA"/>
</dbReference>
<dbReference type="PROSITE" id="PS50022">
    <property type="entry name" value="FA58C_3"/>
    <property type="match status" value="1"/>
</dbReference>
<dbReference type="Gene3D" id="2.80.10.50">
    <property type="match status" value="1"/>
</dbReference>
<dbReference type="Gene3D" id="3.20.20.80">
    <property type="entry name" value="Glycosidases"/>
    <property type="match status" value="1"/>
</dbReference>
<dbReference type="InterPro" id="IPR039514">
    <property type="entry name" value="6GAL-like"/>
</dbReference>
<dbReference type="InterPro" id="IPR013783">
    <property type="entry name" value="Ig-like_fold"/>
</dbReference>
<dbReference type="InterPro" id="IPR035992">
    <property type="entry name" value="Ricin_B-like_lectins"/>
</dbReference>
<evidence type="ECO:0000259" key="1">
    <source>
        <dbReference type="PROSITE" id="PS50022"/>
    </source>
</evidence>
<dbReference type="InterPro" id="IPR011081">
    <property type="entry name" value="Big_4"/>
</dbReference>
<dbReference type="InterPro" id="IPR032109">
    <property type="entry name" value="Big_3_5"/>
</dbReference>
<organism evidence="2 3">
    <name type="scientific">Cellulomonas rhizosphaerae</name>
    <dbReference type="NCBI Taxonomy" id="2293719"/>
    <lineage>
        <taxon>Bacteria</taxon>
        <taxon>Bacillati</taxon>
        <taxon>Actinomycetota</taxon>
        <taxon>Actinomycetes</taxon>
        <taxon>Micrococcales</taxon>
        <taxon>Cellulomonadaceae</taxon>
        <taxon>Cellulomonas</taxon>
    </lineage>
</organism>